<dbReference type="KEGG" id="kphy:AOZ06_24070"/>
<feature type="region of interest" description="Disordered" evidence="1">
    <location>
        <begin position="1"/>
        <end position="20"/>
    </location>
</feature>
<proteinExistence type="predicted"/>
<dbReference type="RefSeq" id="WP_054291473.1">
    <property type="nucleotide sequence ID" value="NZ_CP012752.1"/>
</dbReference>
<accession>A0A0N9I181</accession>
<reference evidence="3 4" key="1">
    <citation type="submission" date="2015-07" db="EMBL/GenBank/DDBJ databases">
        <title>Genome sequencing of Kibdelosporangium phytohabitans.</title>
        <authorList>
            <person name="Qin S."/>
            <person name="Xing K."/>
        </authorList>
    </citation>
    <scope>NUCLEOTIDE SEQUENCE [LARGE SCALE GENOMIC DNA]</scope>
    <source>
        <strain evidence="3 4">KLBMP1111</strain>
    </source>
</reference>
<keyword evidence="2" id="KW-1133">Transmembrane helix</keyword>
<gene>
    <name evidence="3" type="ORF">AOZ06_24070</name>
</gene>
<evidence type="ECO:0000256" key="1">
    <source>
        <dbReference type="SAM" id="MobiDB-lite"/>
    </source>
</evidence>
<evidence type="ECO:0000313" key="4">
    <source>
        <dbReference type="Proteomes" id="UP000063699"/>
    </source>
</evidence>
<keyword evidence="2" id="KW-0472">Membrane</keyword>
<feature type="transmembrane region" description="Helical" evidence="2">
    <location>
        <begin position="34"/>
        <end position="56"/>
    </location>
</feature>
<keyword evidence="2" id="KW-0812">Transmembrane</keyword>
<evidence type="ECO:0000256" key="2">
    <source>
        <dbReference type="SAM" id="Phobius"/>
    </source>
</evidence>
<dbReference type="Proteomes" id="UP000063699">
    <property type="component" value="Chromosome"/>
</dbReference>
<organism evidence="3 4">
    <name type="scientific">Kibdelosporangium phytohabitans</name>
    <dbReference type="NCBI Taxonomy" id="860235"/>
    <lineage>
        <taxon>Bacteria</taxon>
        <taxon>Bacillati</taxon>
        <taxon>Actinomycetota</taxon>
        <taxon>Actinomycetes</taxon>
        <taxon>Pseudonocardiales</taxon>
        <taxon>Pseudonocardiaceae</taxon>
        <taxon>Kibdelosporangium</taxon>
    </lineage>
</organism>
<dbReference type="STRING" id="860235.AOZ06_24070"/>
<keyword evidence="4" id="KW-1185">Reference proteome</keyword>
<protein>
    <submittedName>
        <fullName evidence="3">Uncharacterized protein</fullName>
    </submittedName>
</protein>
<name>A0A0N9I181_9PSEU</name>
<sequence length="78" mass="7822">MSNTPEETAKADDEQPQAIGPVERLKLLPMTTPFGLRAAVLAGLVLSAGAATAGVFDDPSGGVSPICPICSMPGSEPA</sequence>
<dbReference type="AlphaFoldDB" id="A0A0N9I181"/>
<dbReference type="EMBL" id="CP012752">
    <property type="protein sequence ID" value="ALG09569.1"/>
    <property type="molecule type" value="Genomic_DNA"/>
</dbReference>
<evidence type="ECO:0000313" key="3">
    <source>
        <dbReference type="EMBL" id="ALG09569.1"/>
    </source>
</evidence>